<organism evidence="1">
    <name type="scientific">Amentotaxus yunnanensis</name>
    <dbReference type="NCBI Taxonomy" id="89479"/>
    <lineage>
        <taxon>Eukaryota</taxon>
        <taxon>Viridiplantae</taxon>
        <taxon>Streptophyta</taxon>
        <taxon>Embryophyta</taxon>
        <taxon>Tracheophyta</taxon>
        <taxon>Spermatophyta</taxon>
        <taxon>Pinopsida</taxon>
        <taxon>Pinidae</taxon>
        <taxon>Conifers II</taxon>
        <taxon>Cupressales</taxon>
        <taxon>Taxaceae</taxon>
        <taxon>Amentotaxus</taxon>
    </lineage>
</organism>
<name>A0A3Q9VG97_9CONI</name>
<dbReference type="AlphaFoldDB" id="A0A3Q9VG97"/>
<dbReference type="GO" id="GO:0005840">
    <property type="term" value="C:ribosome"/>
    <property type="evidence" value="ECO:0007669"/>
    <property type="project" value="UniProtKB-KW"/>
</dbReference>
<keyword evidence="1" id="KW-0689">Ribosomal protein</keyword>
<keyword evidence="1" id="KW-0934">Plastid</keyword>
<dbReference type="EMBL" id="MH822838">
    <property type="protein sequence ID" value="AZZ70779.1"/>
    <property type="molecule type" value="Genomic_DNA"/>
</dbReference>
<protein>
    <submittedName>
        <fullName evidence="1">Ribosomal protein L23</fullName>
    </submittedName>
</protein>
<sequence length="16" mass="1853">MIITLKPGYSIPLFPY</sequence>
<keyword evidence="1" id="KW-0150">Chloroplast</keyword>
<geneLocation type="chloroplast" evidence="1"/>
<reference evidence="1" key="1">
    <citation type="submission" date="2018-09" db="EMBL/GenBank/DDBJ databases">
        <title>Complete chloroplast genome of Amentotaxus yunnanensis.</title>
        <authorList>
            <person name="Liu M."/>
        </authorList>
    </citation>
    <scope>NUCLEOTIDE SEQUENCE</scope>
</reference>
<proteinExistence type="predicted"/>
<gene>
    <name evidence="1" type="primary">rpl23</name>
</gene>
<evidence type="ECO:0000313" key="1">
    <source>
        <dbReference type="EMBL" id="AZZ70779.1"/>
    </source>
</evidence>
<accession>A0A3Q9VG97</accession>
<keyword evidence="1" id="KW-0687">Ribonucleoprotein</keyword>